<evidence type="ECO:0000313" key="1">
    <source>
        <dbReference type="EMBL" id="SDN14681.1"/>
    </source>
</evidence>
<dbReference type="PANTHER" id="PTHR33747:SF1">
    <property type="entry name" value="ADENYLATE CYCLASE-ASSOCIATED CAP C-TERMINAL DOMAIN-CONTAINING PROTEIN"/>
    <property type="match status" value="1"/>
</dbReference>
<dbReference type="InterPro" id="IPR004027">
    <property type="entry name" value="SEC_C_motif"/>
</dbReference>
<dbReference type="Proteomes" id="UP000183200">
    <property type="component" value="Unassembled WGS sequence"/>
</dbReference>
<dbReference type="SUPFAM" id="SSF103642">
    <property type="entry name" value="Sec-C motif"/>
    <property type="match status" value="1"/>
</dbReference>
<dbReference type="Gene3D" id="3.10.450.50">
    <property type="match status" value="1"/>
</dbReference>
<dbReference type="PANTHER" id="PTHR33747">
    <property type="entry name" value="UPF0225 PROTEIN SCO1677"/>
    <property type="match status" value="1"/>
</dbReference>
<dbReference type="AlphaFoldDB" id="A0A1G9Z1M9"/>
<dbReference type="Pfam" id="PF02810">
    <property type="entry name" value="SEC-C"/>
    <property type="match status" value="1"/>
</dbReference>
<dbReference type="EMBL" id="FNGY01000006">
    <property type="protein sequence ID" value="SDN14681.1"/>
    <property type="molecule type" value="Genomic_DNA"/>
</dbReference>
<protein>
    <submittedName>
        <fullName evidence="1">SEC-C motif-containing protein</fullName>
    </submittedName>
</protein>
<sequence>MIRTTDQVLVDLKALIHTDGYIYALCLILFEDFHHNLDKIHLVDPRSKLSVKECSLIIGFLVQRSLNLNFPKSPEEVIAMKENTYELAQELQMSFSAPQFSKLREMMELTENGQELPIHLEDKVDFFVKDGGIIEPTFYAGDGVYDFQYLEYLEPKYKYDLEWLTKNKGFEIEQVVKVVNKIKQILNEKSKQVNLFDLKETFPGIIQKTKKKLTKLYSKEGFKKIEREQFIALNFYQYQQLFPMPDRSKKNNTEDWQQFYRNLLELFTVKKSDFEDQNGLVEFFTNFSFSADCNTGYEGPGHYNIMNSRPLIQLDQERYFVPINYLVAESVYESPFYWMWDDSQYRPQLSKHRGDVGEEMAFEFLCKVFGKENTFKSVLLSAKKGQTETDIDVLCLLGNKALCVQVKSKKMTLMAKRGNFEQLSKDFKGAIQDAYDQGVVSRQSILDKKVRFLDENGKDIPQLNREINEVYIMGLTTENYPSLVHQVHMMLDKEEKGPAPLFISIFDLELLAHYLPDPYDFLYYVRQRINLLDYFHAAEELVFLGYHLRHKLWKMDNYDGGMLDTDFGANIDRNYYPYKTGLSHLVSEKNDPILNRWKPENFDLLLNNIKHSRHENVTDIIFSLMDFSGTAQEDIVKNMISYKQKAIKENTRKSLAYPAAPDFGLTYVVTETENPEELETVTEVYSVLRKYKSKCNAWLGLGTFTRSPNLVDYIIYLDEPWIYDQKLEAECNSFFGTSNPGFKIPVGNHAKIGRNEPCPCKSGKKYKKCCGARIFSEPTKN</sequence>
<accession>A0A1G9Z1M9</accession>
<evidence type="ECO:0000313" key="2">
    <source>
        <dbReference type="Proteomes" id="UP000183200"/>
    </source>
</evidence>
<keyword evidence="2" id="KW-1185">Reference proteome</keyword>
<gene>
    <name evidence="1" type="ORF">SAMN05421820_106300</name>
</gene>
<dbReference type="RefSeq" id="WP_074609605.1">
    <property type="nucleotide sequence ID" value="NZ_FNGY01000006.1"/>
</dbReference>
<reference evidence="2" key="1">
    <citation type="submission" date="2016-10" db="EMBL/GenBank/DDBJ databases">
        <authorList>
            <person name="Varghese N."/>
            <person name="Submissions S."/>
        </authorList>
    </citation>
    <scope>NUCLEOTIDE SEQUENCE [LARGE SCALE GENOMIC DNA]</scope>
    <source>
        <strain evidence="2">DSM 19110</strain>
    </source>
</reference>
<name>A0A1G9Z1M9_9SPHI</name>
<organism evidence="1 2">
    <name type="scientific">Pedobacter steynii</name>
    <dbReference type="NCBI Taxonomy" id="430522"/>
    <lineage>
        <taxon>Bacteria</taxon>
        <taxon>Pseudomonadati</taxon>
        <taxon>Bacteroidota</taxon>
        <taxon>Sphingobacteriia</taxon>
        <taxon>Sphingobacteriales</taxon>
        <taxon>Sphingobacteriaceae</taxon>
        <taxon>Pedobacter</taxon>
    </lineage>
</organism>
<dbReference type="OrthoDB" id="570299at2"/>
<proteinExistence type="predicted"/>